<dbReference type="InterPro" id="IPR048361">
    <property type="entry name" value="Vps52_C"/>
</dbReference>
<dbReference type="PANTHER" id="PTHR14190:SF11">
    <property type="entry name" value="OS10G0488300 PROTEIN"/>
    <property type="match status" value="1"/>
</dbReference>
<gene>
    <name evidence="3" type="primary">LOC120256783</name>
</gene>
<accession>A0AB40AZH2</accession>
<dbReference type="GO" id="GO:0005829">
    <property type="term" value="C:cytosol"/>
    <property type="evidence" value="ECO:0007669"/>
    <property type="project" value="GOC"/>
</dbReference>
<sequence>MVQVKACINGSRQQRRRVAAAVPNGMLGGIISAIQACRGDEQRTSFLSLPPFLLFLHQIISAHVHAYIQAMEKLQLDLATSSDLIGVETKSTGLFLRGKEPSKNHSSVFALGDRINILKEIDQPSLIPHIAEANSQRYPYEVLFRSLHKLLMDTATSEYLFCDVFFGEESIFYEIFAGPFAVLDEHFNVALSNCYDAIGLMLMICIVHQHQLVMFRQQIRCLDSYLDKVNISLWTRFQLVFDMHVNSLRNANIRSLWEDDVHLHYVIKSSVEFTSSLGHLNVEYGDGYNLLDQNIKTLRMAIDDLLVRLAKKFTKPKLQKAFLIQNYEMIIAILREGRTRGGLRKAHFEEVRTEKYFDELRKSSTVAFIQEILLEHFNDLIKFVESRGSEESSFSAENPSVTDLEPLVHDVSSRWKAAIKLIEKDITASFSNFESGTRIVTLTLTELLRYYTMFRERVNKMEGGTALTSQLVSTFTFLCEIRKYFITF</sequence>
<dbReference type="GeneID" id="120256783"/>
<dbReference type="Pfam" id="PF20655">
    <property type="entry name" value="Vps52_C"/>
    <property type="match status" value="1"/>
</dbReference>
<dbReference type="GO" id="GO:0000938">
    <property type="term" value="C:GARP complex"/>
    <property type="evidence" value="ECO:0007669"/>
    <property type="project" value="TreeGrafter"/>
</dbReference>
<feature type="domain" description="Vps52 C-terminal" evidence="1">
    <location>
        <begin position="57"/>
        <end position="354"/>
    </location>
</feature>
<evidence type="ECO:0000313" key="2">
    <source>
        <dbReference type="Proteomes" id="UP001515500"/>
    </source>
</evidence>
<reference evidence="3" key="2">
    <citation type="submission" date="2025-08" db="UniProtKB">
        <authorList>
            <consortium name="RefSeq"/>
        </authorList>
    </citation>
    <scope>IDENTIFICATION</scope>
</reference>
<dbReference type="Proteomes" id="UP001515500">
    <property type="component" value="Chromosome 1"/>
</dbReference>
<proteinExistence type="predicted"/>
<protein>
    <submittedName>
        <fullName evidence="3">Vacuolar protein sorting-associated protein 52 A-like</fullName>
    </submittedName>
</protein>
<evidence type="ECO:0000313" key="3">
    <source>
        <dbReference type="RefSeq" id="XP_039120412.1"/>
    </source>
</evidence>
<dbReference type="GO" id="GO:0006896">
    <property type="term" value="P:Golgi to vacuole transport"/>
    <property type="evidence" value="ECO:0007669"/>
    <property type="project" value="TreeGrafter"/>
</dbReference>
<dbReference type="AlphaFoldDB" id="A0AB40AZH2"/>
<dbReference type="GO" id="GO:0019905">
    <property type="term" value="F:syntaxin binding"/>
    <property type="evidence" value="ECO:0007669"/>
    <property type="project" value="TreeGrafter"/>
</dbReference>
<dbReference type="RefSeq" id="XP_039120412.1">
    <property type="nucleotide sequence ID" value="XM_039264478.1"/>
</dbReference>
<organism evidence="2 3">
    <name type="scientific">Dioscorea cayennensis subsp. rotundata</name>
    <name type="common">White Guinea yam</name>
    <name type="synonym">Dioscorea rotundata</name>
    <dbReference type="NCBI Taxonomy" id="55577"/>
    <lineage>
        <taxon>Eukaryota</taxon>
        <taxon>Viridiplantae</taxon>
        <taxon>Streptophyta</taxon>
        <taxon>Embryophyta</taxon>
        <taxon>Tracheophyta</taxon>
        <taxon>Spermatophyta</taxon>
        <taxon>Magnoliopsida</taxon>
        <taxon>Liliopsida</taxon>
        <taxon>Dioscoreales</taxon>
        <taxon>Dioscoreaceae</taxon>
        <taxon>Dioscorea</taxon>
    </lineage>
</organism>
<dbReference type="InterPro" id="IPR007258">
    <property type="entry name" value="Vps52"/>
</dbReference>
<name>A0AB40AZH2_DIOCR</name>
<keyword evidence="2" id="KW-1185">Reference proteome</keyword>
<dbReference type="GO" id="GO:0032456">
    <property type="term" value="P:endocytic recycling"/>
    <property type="evidence" value="ECO:0007669"/>
    <property type="project" value="TreeGrafter"/>
</dbReference>
<dbReference type="GO" id="GO:0042147">
    <property type="term" value="P:retrograde transport, endosome to Golgi"/>
    <property type="evidence" value="ECO:0007669"/>
    <property type="project" value="TreeGrafter"/>
</dbReference>
<dbReference type="PANTHER" id="PTHR14190">
    <property type="entry name" value="SUPPRESSOR OF ACTIN MUTATIONS 2/VACUOLAR PROTEIN SORTING 52"/>
    <property type="match status" value="1"/>
</dbReference>
<reference evidence="2" key="1">
    <citation type="submission" date="2025-05" db="UniProtKB">
        <authorList>
            <consortium name="RefSeq"/>
        </authorList>
    </citation>
    <scope>NUCLEOTIDE SEQUENCE [LARGE SCALE GENOMIC DNA]</scope>
</reference>
<evidence type="ECO:0000259" key="1">
    <source>
        <dbReference type="Pfam" id="PF20655"/>
    </source>
</evidence>